<dbReference type="PANTHER" id="PTHR48106">
    <property type="entry name" value="QUINONE OXIDOREDUCTASE PIG3-RELATED"/>
    <property type="match status" value="1"/>
</dbReference>
<protein>
    <submittedName>
        <fullName evidence="4">NAD(P)H-quinone oxidoreductase</fullName>
    </submittedName>
</protein>
<dbReference type="InterPro" id="IPR020843">
    <property type="entry name" value="ER"/>
</dbReference>
<organism evidence="4 5">
    <name type="scientific">Aeromicrobium alkaliterrae</name>
    <dbReference type="NCBI Taxonomy" id="302168"/>
    <lineage>
        <taxon>Bacteria</taxon>
        <taxon>Bacillati</taxon>
        <taxon>Actinomycetota</taxon>
        <taxon>Actinomycetes</taxon>
        <taxon>Propionibacteriales</taxon>
        <taxon>Nocardioidaceae</taxon>
        <taxon>Aeromicrobium</taxon>
    </lineage>
</organism>
<keyword evidence="1" id="KW-0521">NADP</keyword>
<proteinExistence type="predicted"/>
<sequence>MTTPDPGGPEALITGDHPVPQPAAGEVLVRVVAAGVNRADVLQRQGFYNPPPGSTDVLGLEAAGTIVAVGEGVDASRVGEEVVALLAGGGYAEHVAAPAGQVVRRPAGLEDAAAGGLVETAATVWSNVFMHAGLREGETLLVHGGSSGIGTTAIQMAVAAGARVAVTVGSEAKAEFCRELGAEITINYREQEFVDVLKDAGVSPDVILDNMGAKYLDANVRALATGGRLVVIGMQGGVKGELDLGRLLTKRASVAATSLRARPSEEKAAIMAEVVEHVWPWVESGQLRPIVHETFALDQVGDAHRTMEASTHIGKLVLLP</sequence>
<evidence type="ECO:0000256" key="2">
    <source>
        <dbReference type="ARBA" id="ARBA00023002"/>
    </source>
</evidence>
<dbReference type="SUPFAM" id="SSF51735">
    <property type="entry name" value="NAD(P)-binding Rossmann-fold domains"/>
    <property type="match status" value="1"/>
</dbReference>
<dbReference type="Gene3D" id="3.90.180.10">
    <property type="entry name" value="Medium-chain alcohol dehydrogenases, catalytic domain"/>
    <property type="match status" value="1"/>
</dbReference>
<evidence type="ECO:0000256" key="1">
    <source>
        <dbReference type="ARBA" id="ARBA00022857"/>
    </source>
</evidence>
<keyword evidence="5" id="KW-1185">Reference proteome</keyword>
<evidence type="ECO:0000259" key="3">
    <source>
        <dbReference type="SMART" id="SM00829"/>
    </source>
</evidence>
<dbReference type="InterPro" id="IPR013149">
    <property type="entry name" value="ADH-like_C"/>
</dbReference>
<dbReference type="InterPro" id="IPR013154">
    <property type="entry name" value="ADH-like_N"/>
</dbReference>
<dbReference type="Pfam" id="PF08240">
    <property type="entry name" value="ADH_N"/>
    <property type="match status" value="1"/>
</dbReference>
<dbReference type="Proteomes" id="UP001501057">
    <property type="component" value="Unassembled WGS sequence"/>
</dbReference>
<dbReference type="Gene3D" id="3.40.50.720">
    <property type="entry name" value="NAD(P)-binding Rossmann-like Domain"/>
    <property type="match status" value="1"/>
</dbReference>
<name>A0ABN2JE26_9ACTN</name>
<dbReference type="EMBL" id="BAAAME010000001">
    <property type="protein sequence ID" value="GAA1723837.1"/>
    <property type="molecule type" value="Genomic_DNA"/>
</dbReference>
<evidence type="ECO:0000313" key="5">
    <source>
        <dbReference type="Proteomes" id="UP001501057"/>
    </source>
</evidence>
<dbReference type="InterPro" id="IPR036291">
    <property type="entry name" value="NAD(P)-bd_dom_sf"/>
</dbReference>
<dbReference type="CDD" id="cd05276">
    <property type="entry name" value="p53_inducible_oxidoreductase"/>
    <property type="match status" value="1"/>
</dbReference>
<reference evidence="4 5" key="1">
    <citation type="journal article" date="2019" name="Int. J. Syst. Evol. Microbiol.">
        <title>The Global Catalogue of Microorganisms (GCM) 10K type strain sequencing project: providing services to taxonomists for standard genome sequencing and annotation.</title>
        <authorList>
            <consortium name="The Broad Institute Genomics Platform"/>
            <consortium name="The Broad Institute Genome Sequencing Center for Infectious Disease"/>
            <person name="Wu L."/>
            <person name="Ma J."/>
        </authorList>
    </citation>
    <scope>NUCLEOTIDE SEQUENCE [LARGE SCALE GENOMIC DNA]</scope>
    <source>
        <strain evidence="4 5">JCM 13518</strain>
    </source>
</reference>
<dbReference type="SUPFAM" id="SSF50129">
    <property type="entry name" value="GroES-like"/>
    <property type="match status" value="1"/>
</dbReference>
<evidence type="ECO:0000313" key="4">
    <source>
        <dbReference type="EMBL" id="GAA1723837.1"/>
    </source>
</evidence>
<gene>
    <name evidence="4" type="ORF">GCM10009710_00740</name>
</gene>
<accession>A0ABN2JE26</accession>
<dbReference type="SMART" id="SM00829">
    <property type="entry name" value="PKS_ER"/>
    <property type="match status" value="1"/>
</dbReference>
<feature type="domain" description="Enoyl reductase (ER)" evidence="3">
    <location>
        <begin position="7"/>
        <end position="318"/>
    </location>
</feature>
<dbReference type="PANTHER" id="PTHR48106:SF8">
    <property type="entry name" value="OS02G0805600 PROTEIN"/>
    <property type="match status" value="1"/>
</dbReference>
<comment type="caution">
    <text evidence="4">The sequence shown here is derived from an EMBL/GenBank/DDBJ whole genome shotgun (WGS) entry which is preliminary data.</text>
</comment>
<dbReference type="InterPro" id="IPR011032">
    <property type="entry name" value="GroES-like_sf"/>
</dbReference>
<dbReference type="NCBIfam" id="TIGR02824">
    <property type="entry name" value="quinone_pig3"/>
    <property type="match status" value="1"/>
</dbReference>
<dbReference type="InterPro" id="IPR014189">
    <property type="entry name" value="Quinone_OxRdtase_PIG3"/>
</dbReference>
<keyword evidence="2" id="KW-0560">Oxidoreductase</keyword>
<dbReference type="Pfam" id="PF00107">
    <property type="entry name" value="ADH_zinc_N"/>
    <property type="match status" value="1"/>
</dbReference>